<dbReference type="InterPro" id="IPR050167">
    <property type="entry name" value="Ser_Thr_protein_kinase"/>
</dbReference>
<dbReference type="GO" id="GO:0007165">
    <property type="term" value="P:signal transduction"/>
    <property type="evidence" value="ECO:0007669"/>
    <property type="project" value="TreeGrafter"/>
</dbReference>
<dbReference type="Proteomes" id="UP000054248">
    <property type="component" value="Unassembled WGS sequence"/>
</dbReference>
<dbReference type="HOGENOM" id="CLU_000288_7_18_1"/>
<evidence type="ECO:0000259" key="2">
    <source>
        <dbReference type="PROSITE" id="PS50011"/>
    </source>
</evidence>
<feature type="region of interest" description="Disordered" evidence="1">
    <location>
        <begin position="1"/>
        <end position="20"/>
    </location>
</feature>
<organism evidence="3 4">
    <name type="scientific">Tulasnella calospora MUT 4182</name>
    <dbReference type="NCBI Taxonomy" id="1051891"/>
    <lineage>
        <taxon>Eukaryota</taxon>
        <taxon>Fungi</taxon>
        <taxon>Dikarya</taxon>
        <taxon>Basidiomycota</taxon>
        <taxon>Agaricomycotina</taxon>
        <taxon>Agaricomycetes</taxon>
        <taxon>Cantharellales</taxon>
        <taxon>Tulasnellaceae</taxon>
        <taxon>Tulasnella</taxon>
    </lineage>
</organism>
<feature type="non-terminal residue" evidence="3">
    <location>
        <position position="322"/>
    </location>
</feature>
<dbReference type="PRINTS" id="PR00109">
    <property type="entry name" value="TYRKINASE"/>
</dbReference>
<dbReference type="AlphaFoldDB" id="A0A0C3KDC2"/>
<proteinExistence type="predicted"/>
<name>A0A0C3KDC2_9AGAM</name>
<dbReference type="PROSITE" id="PS50011">
    <property type="entry name" value="PROTEIN_KINASE_DOM"/>
    <property type="match status" value="1"/>
</dbReference>
<evidence type="ECO:0000256" key="1">
    <source>
        <dbReference type="SAM" id="MobiDB-lite"/>
    </source>
</evidence>
<dbReference type="SUPFAM" id="SSF56112">
    <property type="entry name" value="Protein kinase-like (PK-like)"/>
    <property type="match status" value="1"/>
</dbReference>
<dbReference type="GO" id="GO:0005524">
    <property type="term" value="F:ATP binding"/>
    <property type="evidence" value="ECO:0007669"/>
    <property type="project" value="InterPro"/>
</dbReference>
<gene>
    <name evidence="3" type="ORF">M407DRAFT_223103</name>
</gene>
<feature type="compositionally biased region" description="Polar residues" evidence="1">
    <location>
        <begin position="1"/>
        <end position="18"/>
    </location>
</feature>
<reference evidence="3 4" key="1">
    <citation type="submission" date="2014-04" db="EMBL/GenBank/DDBJ databases">
        <authorList>
            <consortium name="DOE Joint Genome Institute"/>
            <person name="Kuo A."/>
            <person name="Girlanda M."/>
            <person name="Perotto S."/>
            <person name="Kohler A."/>
            <person name="Nagy L.G."/>
            <person name="Floudas D."/>
            <person name="Copeland A."/>
            <person name="Barry K.W."/>
            <person name="Cichocki N."/>
            <person name="Veneault-Fourrey C."/>
            <person name="LaButti K."/>
            <person name="Lindquist E.A."/>
            <person name="Lipzen A."/>
            <person name="Lundell T."/>
            <person name="Morin E."/>
            <person name="Murat C."/>
            <person name="Sun H."/>
            <person name="Tunlid A."/>
            <person name="Henrissat B."/>
            <person name="Grigoriev I.V."/>
            <person name="Hibbett D.S."/>
            <person name="Martin F."/>
            <person name="Nordberg H.P."/>
            <person name="Cantor M.N."/>
            <person name="Hua S.X."/>
        </authorList>
    </citation>
    <scope>NUCLEOTIDE SEQUENCE [LARGE SCALE GENOMIC DNA]</scope>
    <source>
        <strain evidence="3 4">MUT 4182</strain>
    </source>
</reference>
<sequence length="322" mass="35551">MSGSINENEEPSLSTSAQEAVIDEVEDAMKRLRISPRKVLGSLSHLRIDRARIKPLEGQAPKAGGKAEVEAALLAPAQSSSPSEPNDEYVAVKKLRFDEDTDDDRALAPLAHEVGLLNGLSHENVVRLVGFVEEVKEGVAWMVFAWEKNGNLREFIRSAKWELPERTSLIDDVAMGLSYLHGRDPPICHGDLKSLNILINSQNRGVITDFGSARTVVARSGDFITMTGPAWTMRWAAPELLEGDLPGLASDIWALGWICWEAVTGSFPFDKENDFAVALRITKGDLPAIENDYQLKQIKALCSLMRDCWKLNTSERPTALKC</sequence>
<dbReference type="GO" id="GO:0005737">
    <property type="term" value="C:cytoplasm"/>
    <property type="evidence" value="ECO:0007669"/>
    <property type="project" value="TreeGrafter"/>
</dbReference>
<dbReference type="InterPro" id="IPR008271">
    <property type="entry name" value="Ser/Thr_kinase_AS"/>
</dbReference>
<dbReference type="InterPro" id="IPR001245">
    <property type="entry name" value="Ser-Thr/Tyr_kinase_cat_dom"/>
</dbReference>
<evidence type="ECO:0000313" key="3">
    <source>
        <dbReference type="EMBL" id="KIO19418.1"/>
    </source>
</evidence>
<dbReference type="STRING" id="1051891.A0A0C3KDC2"/>
<feature type="domain" description="Protein kinase" evidence="2">
    <location>
        <begin position="34"/>
        <end position="322"/>
    </location>
</feature>
<dbReference type="Pfam" id="PF07714">
    <property type="entry name" value="PK_Tyr_Ser-Thr"/>
    <property type="match status" value="1"/>
</dbReference>
<dbReference type="InterPro" id="IPR011009">
    <property type="entry name" value="Kinase-like_dom_sf"/>
</dbReference>
<reference evidence="4" key="2">
    <citation type="submission" date="2015-01" db="EMBL/GenBank/DDBJ databases">
        <title>Evolutionary Origins and Diversification of the Mycorrhizal Mutualists.</title>
        <authorList>
            <consortium name="DOE Joint Genome Institute"/>
            <consortium name="Mycorrhizal Genomics Consortium"/>
            <person name="Kohler A."/>
            <person name="Kuo A."/>
            <person name="Nagy L.G."/>
            <person name="Floudas D."/>
            <person name="Copeland A."/>
            <person name="Barry K.W."/>
            <person name="Cichocki N."/>
            <person name="Veneault-Fourrey C."/>
            <person name="LaButti K."/>
            <person name="Lindquist E.A."/>
            <person name="Lipzen A."/>
            <person name="Lundell T."/>
            <person name="Morin E."/>
            <person name="Murat C."/>
            <person name="Riley R."/>
            <person name="Ohm R."/>
            <person name="Sun H."/>
            <person name="Tunlid A."/>
            <person name="Henrissat B."/>
            <person name="Grigoriev I.V."/>
            <person name="Hibbett D.S."/>
            <person name="Martin F."/>
        </authorList>
    </citation>
    <scope>NUCLEOTIDE SEQUENCE [LARGE SCALE GENOMIC DNA]</scope>
    <source>
        <strain evidence="4">MUT 4182</strain>
    </source>
</reference>
<dbReference type="SMART" id="SM00220">
    <property type="entry name" value="S_TKc"/>
    <property type="match status" value="1"/>
</dbReference>
<accession>A0A0C3KDC2</accession>
<dbReference type="GO" id="GO:0004672">
    <property type="term" value="F:protein kinase activity"/>
    <property type="evidence" value="ECO:0007669"/>
    <property type="project" value="InterPro"/>
</dbReference>
<dbReference type="PANTHER" id="PTHR23257">
    <property type="entry name" value="SERINE-THREONINE PROTEIN KINASE"/>
    <property type="match status" value="1"/>
</dbReference>
<dbReference type="EMBL" id="KN823223">
    <property type="protein sequence ID" value="KIO19418.1"/>
    <property type="molecule type" value="Genomic_DNA"/>
</dbReference>
<dbReference type="PROSITE" id="PS00108">
    <property type="entry name" value="PROTEIN_KINASE_ST"/>
    <property type="match status" value="1"/>
</dbReference>
<keyword evidence="4" id="KW-1185">Reference proteome</keyword>
<protein>
    <recommendedName>
        <fullName evidence="2">Protein kinase domain-containing protein</fullName>
    </recommendedName>
</protein>
<evidence type="ECO:0000313" key="4">
    <source>
        <dbReference type="Proteomes" id="UP000054248"/>
    </source>
</evidence>
<dbReference type="Gene3D" id="1.10.510.10">
    <property type="entry name" value="Transferase(Phosphotransferase) domain 1"/>
    <property type="match status" value="1"/>
</dbReference>
<dbReference type="InterPro" id="IPR000719">
    <property type="entry name" value="Prot_kinase_dom"/>
</dbReference>
<dbReference type="OrthoDB" id="346907at2759"/>